<dbReference type="EMBL" id="JYDQ01003501">
    <property type="protein sequence ID" value="KRY02739.1"/>
    <property type="molecule type" value="Genomic_DNA"/>
</dbReference>
<dbReference type="SUPFAM" id="SSF160369">
    <property type="entry name" value="Ribosomal protein L10-like"/>
    <property type="match status" value="1"/>
</dbReference>
<evidence type="ECO:0000256" key="1">
    <source>
        <dbReference type="ARBA" id="ARBA00002200"/>
    </source>
</evidence>
<comment type="function">
    <text evidence="1">Ribosomal protein P0 is the functional equivalent of E.coli protein L10.</text>
</comment>
<evidence type="ECO:0000256" key="2">
    <source>
        <dbReference type="ARBA" id="ARBA00008889"/>
    </source>
</evidence>
<dbReference type="InterPro" id="IPR043141">
    <property type="entry name" value="Ribosomal_uL10-like_sf"/>
</dbReference>
<dbReference type="InterPro" id="IPR050323">
    <property type="entry name" value="Ribosomal_protein_uL10"/>
</dbReference>
<dbReference type="STRING" id="990121.A0A0V0YRY8"/>
<dbReference type="GO" id="GO:0003735">
    <property type="term" value="F:structural constituent of ribosome"/>
    <property type="evidence" value="ECO:0007669"/>
    <property type="project" value="TreeGrafter"/>
</dbReference>
<evidence type="ECO:0000313" key="8">
    <source>
        <dbReference type="Proteomes" id="UP000054783"/>
    </source>
</evidence>
<sequence length="98" mass="10620">MLDEYSKVLIAVADNVGSNQLQNIRKGLRGDSVVLMGKNTLIRRCIKVHAEKSGNQAYLNLLPLLVGNVGLIFTKGDLKEVSEEVAKYKVGAPARVGL</sequence>
<dbReference type="PANTHER" id="PTHR45699">
    <property type="entry name" value="60S ACIDIC RIBOSOMAL PROTEIN P0"/>
    <property type="match status" value="1"/>
</dbReference>
<reference evidence="7 8" key="1">
    <citation type="submission" date="2015-01" db="EMBL/GenBank/DDBJ databases">
        <title>Evolution of Trichinella species and genotypes.</title>
        <authorList>
            <person name="Korhonen P.K."/>
            <person name="Edoardo P."/>
            <person name="Giuseppe L.R."/>
            <person name="Gasser R.B."/>
        </authorList>
    </citation>
    <scope>NUCLEOTIDE SEQUENCE [LARGE SCALE GENOMIC DNA]</scope>
    <source>
        <strain evidence="7">ISS2496</strain>
    </source>
</reference>
<dbReference type="GO" id="GO:0000027">
    <property type="term" value="P:ribosomal large subunit assembly"/>
    <property type="evidence" value="ECO:0007669"/>
    <property type="project" value="TreeGrafter"/>
</dbReference>
<comment type="caution">
    <text evidence="7">The sequence shown here is derived from an EMBL/GenBank/DDBJ whole genome shotgun (WGS) entry which is preliminary data.</text>
</comment>
<keyword evidence="3 7" id="KW-0689">Ribosomal protein</keyword>
<name>A0A0V0YRY8_9BILA</name>
<organism evidence="7 8">
    <name type="scientific">Trichinella patagoniensis</name>
    <dbReference type="NCBI Taxonomy" id="990121"/>
    <lineage>
        <taxon>Eukaryota</taxon>
        <taxon>Metazoa</taxon>
        <taxon>Ecdysozoa</taxon>
        <taxon>Nematoda</taxon>
        <taxon>Enoplea</taxon>
        <taxon>Dorylaimia</taxon>
        <taxon>Trichinellida</taxon>
        <taxon>Trichinellidae</taxon>
        <taxon>Trichinella</taxon>
    </lineage>
</organism>
<gene>
    <name evidence="7" type="ORF">T12_12489</name>
</gene>
<proteinExistence type="inferred from homology"/>
<dbReference type="PANTHER" id="PTHR45699:SF3">
    <property type="entry name" value="LARGE RIBOSOMAL SUBUNIT PROTEIN UL10"/>
    <property type="match status" value="1"/>
</dbReference>
<dbReference type="GO" id="GO:0002181">
    <property type="term" value="P:cytoplasmic translation"/>
    <property type="evidence" value="ECO:0007669"/>
    <property type="project" value="TreeGrafter"/>
</dbReference>
<dbReference type="GO" id="GO:0022625">
    <property type="term" value="C:cytosolic large ribosomal subunit"/>
    <property type="evidence" value="ECO:0007669"/>
    <property type="project" value="TreeGrafter"/>
</dbReference>
<comment type="similarity">
    <text evidence="2">Belongs to the universal ribosomal protein uL10 family.</text>
</comment>
<dbReference type="Proteomes" id="UP000054783">
    <property type="component" value="Unassembled WGS sequence"/>
</dbReference>
<dbReference type="InterPro" id="IPR001790">
    <property type="entry name" value="Ribosomal_uL10"/>
</dbReference>
<feature type="non-terminal residue" evidence="7">
    <location>
        <position position="98"/>
    </location>
</feature>
<dbReference type="AlphaFoldDB" id="A0A0V0YRY8"/>
<protein>
    <recommendedName>
        <fullName evidence="5">Large ribosomal subunit protein uL10</fullName>
    </recommendedName>
    <alternativeName>
        <fullName evidence="6">60S acidic ribosomal protein P0</fullName>
    </alternativeName>
</protein>
<evidence type="ECO:0000256" key="6">
    <source>
        <dbReference type="ARBA" id="ARBA00035444"/>
    </source>
</evidence>
<evidence type="ECO:0000256" key="5">
    <source>
        <dbReference type="ARBA" id="ARBA00035202"/>
    </source>
</evidence>
<evidence type="ECO:0000256" key="3">
    <source>
        <dbReference type="ARBA" id="ARBA00022980"/>
    </source>
</evidence>
<evidence type="ECO:0000256" key="4">
    <source>
        <dbReference type="ARBA" id="ARBA00023274"/>
    </source>
</evidence>
<dbReference type="GO" id="GO:0070180">
    <property type="term" value="F:large ribosomal subunit rRNA binding"/>
    <property type="evidence" value="ECO:0007669"/>
    <property type="project" value="TreeGrafter"/>
</dbReference>
<evidence type="ECO:0000313" key="7">
    <source>
        <dbReference type="EMBL" id="KRY02739.1"/>
    </source>
</evidence>
<keyword evidence="8" id="KW-1185">Reference proteome</keyword>
<dbReference type="Pfam" id="PF00466">
    <property type="entry name" value="Ribosomal_L10"/>
    <property type="match status" value="1"/>
</dbReference>
<accession>A0A0V0YRY8</accession>
<keyword evidence="4" id="KW-0687">Ribonucleoprotein</keyword>
<dbReference type="Gene3D" id="3.30.70.1730">
    <property type="match status" value="1"/>
</dbReference>